<reference evidence="2 3" key="1">
    <citation type="submission" date="2021-06" db="EMBL/GenBank/DDBJ databases">
        <authorList>
            <person name="Kallberg Y."/>
            <person name="Tangrot J."/>
            <person name="Rosling A."/>
        </authorList>
    </citation>
    <scope>NUCLEOTIDE SEQUENCE [LARGE SCALE GENOMIC DNA]</scope>
    <source>
        <strain evidence="2 3">120-4 pot B 10/14</strain>
    </source>
</reference>
<name>A0ABN7W4X5_GIGMA</name>
<organism evidence="2 3">
    <name type="scientific">Gigaspora margarita</name>
    <dbReference type="NCBI Taxonomy" id="4874"/>
    <lineage>
        <taxon>Eukaryota</taxon>
        <taxon>Fungi</taxon>
        <taxon>Fungi incertae sedis</taxon>
        <taxon>Mucoromycota</taxon>
        <taxon>Glomeromycotina</taxon>
        <taxon>Glomeromycetes</taxon>
        <taxon>Diversisporales</taxon>
        <taxon>Gigasporaceae</taxon>
        <taxon>Gigaspora</taxon>
    </lineage>
</organism>
<accession>A0ABN7W4X5</accession>
<feature type="compositionally biased region" description="Basic residues" evidence="1">
    <location>
        <begin position="111"/>
        <end position="121"/>
    </location>
</feature>
<feature type="region of interest" description="Disordered" evidence="1">
    <location>
        <begin position="95"/>
        <end position="162"/>
    </location>
</feature>
<evidence type="ECO:0000256" key="1">
    <source>
        <dbReference type="SAM" id="MobiDB-lite"/>
    </source>
</evidence>
<comment type="caution">
    <text evidence="2">The sequence shown here is derived from an EMBL/GenBank/DDBJ whole genome shotgun (WGS) entry which is preliminary data.</text>
</comment>
<evidence type="ECO:0000313" key="3">
    <source>
        <dbReference type="Proteomes" id="UP000789901"/>
    </source>
</evidence>
<proteinExistence type="predicted"/>
<dbReference type="Proteomes" id="UP000789901">
    <property type="component" value="Unassembled WGS sequence"/>
</dbReference>
<gene>
    <name evidence="2" type="ORF">GMARGA_LOCUS26472</name>
</gene>
<feature type="compositionally biased region" description="Basic and acidic residues" evidence="1">
    <location>
        <begin position="153"/>
        <end position="162"/>
    </location>
</feature>
<keyword evidence="3" id="KW-1185">Reference proteome</keyword>
<protein>
    <submittedName>
        <fullName evidence="2">13208_t:CDS:1</fullName>
    </submittedName>
</protein>
<sequence length="162" mass="18434">MNQKYSNKTKNLMRNILTVESQNEIQNLLNQITLSSEDGVKASLNHCYSQIDITKWNIIGETTNAAESAHADINSQKFDNRKFITCTIQDRYGVTKTGRNNGPIAKAAQSIKRHDKKRTSKKQLTNKNKCSKSISNESNEEDSLTQLESQISLEERQLELEE</sequence>
<evidence type="ECO:0000313" key="2">
    <source>
        <dbReference type="EMBL" id="CAG8816184.1"/>
    </source>
</evidence>
<feature type="compositionally biased region" description="Polar residues" evidence="1">
    <location>
        <begin position="122"/>
        <end position="137"/>
    </location>
</feature>
<dbReference type="EMBL" id="CAJVQB010030902">
    <property type="protein sequence ID" value="CAG8816184.1"/>
    <property type="molecule type" value="Genomic_DNA"/>
</dbReference>